<dbReference type="PANTHER" id="PTHR10587:SF128">
    <property type="entry name" value="POLYSACCHARIDE DEACETYLASE PDAB-RELATED"/>
    <property type="match status" value="1"/>
</dbReference>
<dbReference type="PANTHER" id="PTHR10587">
    <property type="entry name" value="GLYCOSYL TRANSFERASE-RELATED"/>
    <property type="match status" value="1"/>
</dbReference>
<evidence type="ECO:0000313" key="4">
    <source>
        <dbReference type="Proteomes" id="UP000551878"/>
    </source>
</evidence>
<dbReference type="EMBL" id="JACHHB010000019">
    <property type="protein sequence ID" value="MBB5174945.1"/>
    <property type="molecule type" value="Genomic_DNA"/>
</dbReference>
<name>A0A840QU81_9BACI</name>
<dbReference type="Proteomes" id="UP000551878">
    <property type="component" value="Unassembled WGS sequence"/>
</dbReference>
<dbReference type="NCBIfam" id="TIGR02764">
    <property type="entry name" value="spore_ybaN_pdaB"/>
    <property type="match status" value="1"/>
</dbReference>
<reference evidence="3 4" key="1">
    <citation type="submission" date="2020-08" db="EMBL/GenBank/DDBJ databases">
        <title>Genomic Encyclopedia of Type Strains, Phase IV (KMG-IV): sequencing the most valuable type-strain genomes for metagenomic binning, comparative biology and taxonomic classification.</title>
        <authorList>
            <person name="Goeker M."/>
        </authorList>
    </citation>
    <scope>NUCLEOTIDE SEQUENCE [LARGE SCALE GENOMIC DNA]</scope>
    <source>
        <strain evidence="3 4">DSM 24696</strain>
    </source>
</reference>
<dbReference type="AlphaFoldDB" id="A0A840QU81"/>
<dbReference type="InterPro" id="IPR002509">
    <property type="entry name" value="NODB_dom"/>
</dbReference>
<proteinExistence type="predicted"/>
<dbReference type="InterPro" id="IPR011330">
    <property type="entry name" value="Glyco_hydro/deAcase_b/a-brl"/>
</dbReference>
<dbReference type="InterPro" id="IPR014132">
    <property type="entry name" value="PdaB-like"/>
</dbReference>
<evidence type="ECO:0000256" key="1">
    <source>
        <dbReference type="SAM" id="Phobius"/>
    </source>
</evidence>
<comment type="caution">
    <text evidence="3">The sequence shown here is derived from an EMBL/GenBank/DDBJ whole genome shotgun (WGS) entry which is preliminary data.</text>
</comment>
<feature type="transmembrane region" description="Helical" evidence="1">
    <location>
        <begin position="12"/>
        <end position="31"/>
    </location>
</feature>
<dbReference type="SUPFAM" id="SSF88713">
    <property type="entry name" value="Glycoside hydrolase/deacetylase"/>
    <property type="match status" value="1"/>
</dbReference>
<keyword evidence="1" id="KW-0812">Transmembrane</keyword>
<dbReference type="GO" id="GO:0005975">
    <property type="term" value="P:carbohydrate metabolic process"/>
    <property type="evidence" value="ECO:0007669"/>
    <property type="project" value="InterPro"/>
</dbReference>
<dbReference type="Gene3D" id="3.20.20.370">
    <property type="entry name" value="Glycoside hydrolase/deacetylase"/>
    <property type="match status" value="1"/>
</dbReference>
<gene>
    <name evidence="3" type="ORF">HNQ41_003170</name>
</gene>
<evidence type="ECO:0000313" key="3">
    <source>
        <dbReference type="EMBL" id="MBB5174945.1"/>
    </source>
</evidence>
<keyword evidence="1" id="KW-0472">Membrane</keyword>
<feature type="domain" description="NodB homology" evidence="2">
    <location>
        <begin position="56"/>
        <end position="236"/>
    </location>
</feature>
<protein>
    <submittedName>
        <fullName evidence="3">Polysaccharide deacetylase family sporulation protein PdaB</fullName>
    </submittedName>
</protein>
<dbReference type="GO" id="GO:0016810">
    <property type="term" value="F:hydrolase activity, acting on carbon-nitrogen (but not peptide) bonds"/>
    <property type="evidence" value="ECO:0007669"/>
    <property type="project" value="InterPro"/>
</dbReference>
<keyword evidence="4" id="KW-1185">Reference proteome</keyword>
<dbReference type="RefSeq" id="WP_184665349.1">
    <property type="nucleotide sequence ID" value="NZ_JACHHB010000019.1"/>
</dbReference>
<dbReference type="InterPro" id="IPR050248">
    <property type="entry name" value="Polysacc_deacetylase_ArnD"/>
</dbReference>
<dbReference type="PROSITE" id="PS51677">
    <property type="entry name" value="NODB"/>
    <property type="match status" value="1"/>
</dbReference>
<dbReference type="Pfam" id="PF01522">
    <property type="entry name" value="Polysacc_deac_1"/>
    <property type="match status" value="1"/>
</dbReference>
<accession>A0A840QU81</accession>
<keyword evidence="1" id="KW-1133">Transmembrane helix</keyword>
<evidence type="ECO:0000259" key="2">
    <source>
        <dbReference type="PROSITE" id="PS51677"/>
    </source>
</evidence>
<dbReference type="GO" id="GO:0016020">
    <property type="term" value="C:membrane"/>
    <property type="evidence" value="ECO:0007669"/>
    <property type="project" value="TreeGrafter"/>
</dbReference>
<sequence>MNFIWVWKAKNIKRYLIIALAAFFTAGIIYVDQAKIAVFSPSDDDAAIYRADIDEQEVSLTFNISWGEEHAIPILDVLKDHDISNATFFLSGSWAERHPDIVERIVEDGHEIGSHGFHHEHYTKWDDSEIRRDIQLAHDHLVSEIDTEPNYLRPPNGSFDERVLSVARSQNYHIIHWSVDSHDWKEPGVDTIVDNVLEPISPGDIVLFHASDSATQTAEALPTIIEELEKNDYEFLTVSELLAGAESEHSVIE</sequence>
<organism evidence="3 4">
    <name type="scientific">Texcoconibacillus texcoconensis</name>
    <dbReference type="NCBI Taxonomy" id="1095777"/>
    <lineage>
        <taxon>Bacteria</taxon>
        <taxon>Bacillati</taxon>
        <taxon>Bacillota</taxon>
        <taxon>Bacilli</taxon>
        <taxon>Bacillales</taxon>
        <taxon>Bacillaceae</taxon>
        <taxon>Texcoconibacillus</taxon>
    </lineage>
</organism>